<sequence>MPRQDTLLILHDGEAVDAPPGTRCLAAAAVAIHPAVVGSYRRGLVDLLPDLAAALTPPGHATVRRDGLSMLVRRRATAALTGVLAPPQPGMRLLACAVAYDDIHTGSYRGHDVGGTDAGPIVLARRIDAVDIDGRVYQAVHLPGAPATVLVDDEPDPLDTPATYPGLAALLTAAVERTTASA</sequence>
<keyword evidence="2" id="KW-1185">Reference proteome</keyword>
<dbReference type="EMBL" id="BSFP01000048">
    <property type="protein sequence ID" value="GLL04664.1"/>
    <property type="molecule type" value="Genomic_DNA"/>
</dbReference>
<gene>
    <name evidence="1" type="ORF">GCM10017581_064110</name>
</gene>
<comment type="caution">
    <text evidence="1">The sequence shown here is derived from an EMBL/GenBank/DDBJ whole genome shotgun (WGS) entry which is preliminary data.</text>
</comment>
<evidence type="ECO:0000313" key="1">
    <source>
        <dbReference type="EMBL" id="GLL04664.1"/>
    </source>
</evidence>
<name>A0A9W6NPN2_9ACTN</name>
<evidence type="ECO:0000313" key="2">
    <source>
        <dbReference type="Proteomes" id="UP001143480"/>
    </source>
</evidence>
<reference evidence="1" key="2">
    <citation type="submission" date="2023-01" db="EMBL/GenBank/DDBJ databases">
        <authorList>
            <person name="Sun Q."/>
            <person name="Evtushenko L."/>
        </authorList>
    </citation>
    <scope>NUCLEOTIDE SEQUENCE</scope>
    <source>
        <strain evidence="1">VKM Ac-1321</strain>
    </source>
</reference>
<dbReference type="RefSeq" id="WP_261961839.1">
    <property type="nucleotide sequence ID" value="NZ_BAAAXA010000001.1"/>
</dbReference>
<dbReference type="AlphaFoldDB" id="A0A9W6NPN2"/>
<protein>
    <submittedName>
        <fullName evidence="1">Uncharacterized protein</fullName>
    </submittedName>
</protein>
<reference evidence="1" key="1">
    <citation type="journal article" date="2014" name="Int. J. Syst. Evol. Microbiol.">
        <title>Complete genome sequence of Corynebacterium casei LMG S-19264T (=DSM 44701T), isolated from a smear-ripened cheese.</title>
        <authorList>
            <consortium name="US DOE Joint Genome Institute (JGI-PGF)"/>
            <person name="Walter F."/>
            <person name="Albersmeier A."/>
            <person name="Kalinowski J."/>
            <person name="Ruckert C."/>
        </authorList>
    </citation>
    <scope>NUCLEOTIDE SEQUENCE</scope>
    <source>
        <strain evidence="1">VKM Ac-1321</strain>
    </source>
</reference>
<accession>A0A9W6NPN2</accession>
<organism evidence="1 2">
    <name type="scientific">Dactylosporangium matsuzakiense</name>
    <dbReference type="NCBI Taxonomy" id="53360"/>
    <lineage>
        <taxon>Bacteria</taxon>
        <taxon>Bacillati</taxon>
        <taxon>Actinomycetota</taxon>
        <taxon>Actinomycetes</taxon>
        <taxon>Micromonosporales</taxon>
        <taxon>Micromonosporaceae</taxon>
        <taxon>Dactylosporangium</taxon>
    </lineage>
</organism>
<dbReference type="Proteomes" id="UP001143480">
    <property type="component" value="Unassembled WGS sequence"/>
</dbReference>
<proteinExistence type="predicted"/>